<name>A0A4R4PR74_9ACTN</name>
<feature type="transmembrane region" description="Helical" evidence="8">
    <location>
        <begin position="163"/>
        <end position="188"/>
    </location>
</feature>
<keyword evidence="3" id="KW-1003">Cell membrane</keyword>
<sequence>MPERFRRVLLTMGTRASFIRLLVVAVAIVVVFGILNPTVFLSGQNLQYVELASPEVAILSLAMALTMLTAGIDLSVVSIANLSGVVAALIMTNGHQPPGLAMLAAVGVALVCGAVNGLLVGYKHVPPILATLATGQLFSGLALVASSGTVIKGLPDSFTRIALLTVAGVPLIFWVMLIAAVIVGIVVAKTPLGFRMRLVGANPTAADFSGIRRARVLLATYVMSGALGGVAGLIISARAGGANSDYGSSYVLLAVVIAVLAGVDPEGGYLTVAGVVIAAIAMQLLGAGLLSLSVSSHVVNICQGLLLVTMVLLNTWGTALSTVFPRRRVTA</sequence>
<evidence type="ECO:0000256" key="4">
    <source>
        <dbReference type="ARBA" id="ARBA00022519"/>
    </source>
</evidence>
<feature type="transmembrane region" description="Helical" evidence="8">
    <location>
        <begin position="304"/>
        <end position="324"/>
    </location>
</feature>
<feature type="transmembrane region" description="Helical" evidence="8">
    <location>
        <begin position="269"/>
        <end position="292"/>
    </location>
</feature>
<feature type="transmembrane region" description="Helical" evidence="8">
    <location>
        <begin position="128"/>
        <end position="151"/>
    </location>
</feature>
<evidence type="ECO:0000256" key="5">
    <source>
        <dbReference type="ARBA" id="ARBA00022692"/>
    </source>
</evidence>
<organism evidence="9 10">
    <name type="scientific">Kribbella albertanoniae</name>
    <dbReference type="NCBI Taxonomy" id="1266829"/>
    <lineage>
        <taxon>Bacteria</taxon>
        <taxon>Bacillati</taxon>
        <taxon>Actinomycetota</taxon>
        <taxon>Actinomycetes</taxon>
        <taxon>Propionibacteriales</taxon>
        <taxon>Kribbellaceae</taxon>
        <taxon>Kribbella</taxon>
    </lineage>
</organism>
<reference evidence="9 10" key="1">
    <citation type="submission" date="2019-03" db="EMBL/GenBank/DDBJ databases">
        <title>Draft genome sequences of novel Actinobacteria.</title>
        <authorList>
            <person name="Sahin N."/>
            <person name="Ay H."/>
            <person name="Saygin H."/>
        </authorList>
    </citation>
    <scope>NUCLEOTIDE SEQUENCE [LARGE SCALE GENOMIC DNA]</scope>
    <source>
        <strain evidence="9 10">JCM 30547</strain>
    </source>
</reference>
<evidence type="ECO:0000313" key="9">
    <source>
        <dbReference type="EMBL" id="TDC24807.1"/>
    </source>
</evidence>
<dbReference type="Proteomes" id="UP000295075">
    <property type="component" value="Unassembled WGS sequence"/>
</dbReference>
<keyword evidence="6 8" id="KW-1133">Transmembrane helix</keyword>
<keyword evidence="7 8" id="KW-0472">Membrane</keyword>
<dbReference type="RefSeq" id="WP_132410650.1">
    <property type="nucleotide sequence ID" value="NZ_SMKA01000133.1"/>
</dbReference>
<gene>
    <name evidence="9" type="ORF">E1261_25360</name>
</gene>
<dbReference type="EMBL" id="SMKA01000133">
    <property type="protein sequence ID" value="TDC24807.1"/>
    <property type="molecule type" value="Genomic_DNA"/>
</dbReference>
<dbReference type="OrthoDB" id="192433at2"/>
<evidence type="ECO:0000256" key="6">
    <source>
        <dbReference type="ARBA" id="ARBA00022989"/>
    </source>
</evidence>
<protein>
    <submittedName>
        <fullName evidence="9">ABC transporter permease</fullName>
    </submittedName>
</protein>
<keyword evidence="5 8" id="KW-0812">Transmembrane</keyword>
<evidence type="ECO:0000256" key="8">
    <source>
        <dbReference type="SAM" id="Phobius"/>
    </source>
</evidence>
<comment type="subcellular location">
    <subcellularLocation>
        <location evidence="1">Cell membrane</location>
        <topology evidence="1">Multi-pass membrane protein</topology>
    </subcellularLocation>
</comment>
<keyword evidence="10" id="KW-1185">Reference proteome</keyword>
<evidence type="ECO:0000256" key="1">
    <source>
        <dbReference type="ARBA" id="ARBA00004651"/>
    </source>
</evidence>
<feature type="transmembrane region" description="Helical" evidence="8">
    <location>
        <begin position="216"/>
        <end position="235"/>
    </location>
</feature>
<feature type="transmembrane region" description="Helical" evidence="8">
    <location>
        <begin position="21"/>
        <end position="41"/>
    </location>
</feature>
<evidence type="ECO:0000313" key="10">
    <source>
        <dbReference type="Proteomes" id="UP000295075"/>
    </source>
</evidence>
<evidence type="ECO:0000256" key="2">
    <source>
        <dbReference type="ARBA" id="ARBA00022448"/>
    </source>
</evidence>
<dbReference type="InterPro" id="IPR001851">
    <property type="entry name" value="ABC_transp_permease"/>
</dbReference>
<dbReference type="AlphaFoldDB" id="A0A4R4PR74"/>
<dbReference type="GO" id="GO:0022857">
    <property type="term" value="F:transmembrane transporter activity"/>
    <property type="evidence" value="ECO:0007669"/>
    <property type="project" value="InterPro"/>
</dbReference>
<feature type="transmembrane region" description="Helical" evidence="8">
    <location>
        <begin position="102"/>
        <end position="122"/>
    </location>
</feature>
<keyword evidence="2" id="KW-0813">Transport</keyword>
<evidence type="ECO:0000256" key="3">
    <source>
        <dbReference type="ARBA" id="ARBA00022475"/>
    </source>
</evidence>
<comment type="caution">
    <text evidence="9">The sequence shown here is derived from an EMBL/GenBank/DDBJ whole genome shotgun (WGS) entry which is preliminary data.</text>
</comment>
<dbReference type="PANTHER" id="PTHR32196:SF21">
    <property type="entry name" value="ABC TRANSPORTER PERMEASE PROTEIN YPHD-RELATED"/>
    <property type="match status" value="1"/>
</dbReference>
<proteinExistence type="predicted"/>
<dbReference type="GO" id="GO:0005886">
    <property type="term" value="C:plasma membrane"/>
    <property type="evidence" value="ECO:0007669"/>
    <property type="project" value="UniProtKB-SubCell"/>
</dbReference>
<evidence type="ECO:0000256" key="7">
    <source>
        <dbReference type="ARBA" id="ARBA00023136"/>
    </source>
</evidence>
<dbReference type="CDD" id="cd06579">
    <property type="entry name" value="TM_PBP1_transp_AraH_like"/>
    <property type="match status" value="1"/>
</dbReference>
<feature type="transmembrane region" description="Helical" evidence="8">
    <location>
        <begin position="247"/>
        <end position="263"/>
    </location>
</feature>
<accession>A0A4R4PR74</accession>
<keyword evidence="4" id="KW-0997">Cell inner membrane</keyword>
<dbReference type="PANTHER" id="PTHR32196">
    <property type="entry name" value="ABC TRANSPORTER PERMEASE PROTEIN YPHD-RELATED-RELATED"/>
    <property type="match status" value="1"/>
</dbReference>
<dbReference type="Pfam" id="PF02653">
    <property type="entry name" value="BPD_transp_2"/>
    <property type="match status" value="1"/>
</dbReference>